<sequence length="383" mass="44354">MKIVIVGTRGIPDFYRGFEKGAQLVARGLADRGHHVTVYCAHNHPYQKSHWRGIELIHVYDPEYKLGSVSNFFYDYFCFKDLRNRACDLVIQYGPSSGIWSWMLPKNMLLVSNISTIEWRNKKYNTLTSKFLELAEKFTVRYSHSIVSDSNLSCSYLRSRYKKRVKFIPPGVEALSLDEKANLDKHYLKPYSYSVYIGSLEKQNHIEMILDGFVMSSSGNRFLVVGHHGTRFGNYLQEKYKHCTLIEFCGAIYDKHILNRLRYFSDICYYGRDEPTYLLYDAMAANCIPSAYGSSANRDVLGNDALYFTSSFHVSKQLLLVTNKKIDYRKVIENNNKKTTDVYNWPTVIEQYASHLGSIFSSRCTLYSNVNKVESKLFPVNDH</sequence>
<accession>A0A9X3DB55</accession>
<dbReference type="Gene3D" id="3.40.50.2000">
    <property type="entry name" value="Glycogen Phosphorylase B"/>
    <property type="match status" value="1"/>
</dbReference>
<organism evidence="2 3">
    <name type="scientific">Pedobacter agri</name>
    <dbReference type="NCBI Taxonomy" id="454586"/>
    <lineage>
        <taxon>Bacteria</taxon>
        <taxon>Pseudomonadati</taxon>
        <taxon>Bacteroidota</taxon>
        <taxon>Sphingobacteriia</taxon>
        <taxon>Sphingobacteriales</taxon>
        <taxon>Sphingobacteriaceae</taxon>
        <taxon>Pedobacter</taxon>
    </lineage>
</organism>
<protein>
    <submittedName>
        <fullName evidence="2">Glycosyltransferase</fullName>
        <ecNumber evidence="2">2.4.-.-</ecNumber>
    </submittedName>
</protein>
<dbReference type="Proteomes" id="UP001142592">
    <property type="component" value="Unassembled WGS sequence"/>
</dbReference>
<evidence type="ECO:0000313" key="2">
    <source>
        <dbReference type="EMBL" id="MCX3264052.1"/>
    </source>
</evidence>
<dbReference type="EC" id="2.4.-.-" evidence="2"/>
<dbReference type="EMBL" id="JAPJUH010000002">
    <property type="protein sequence ID" value="MCX3264052.1"/>
    <property type="molecule type" value="Genomic_DNA"/>
</dbReference>
<comment type="caution">
    <text evidence="2">The sequence shown here is derived from an EMBL/GenBank/DDBJ whole genome shotgun (WGS) entry which is preliminary data.</text>
</comment>
<dbReference type="Pfam" id="PF13439">
    <property type="entry name" value="Glyco_transf_4"/>
    <property type="match status" value="1"/>
</dbReference>
<proteinExistence type="predicted"/>
<reference evidence="2" key="1">
    <citation type="submission" date="2022-11" db="EMBL/GenBank/DDBJ databases">
        <authorList>
            <person name="Graham C."/>
            <person name="Newman J.D."/>
        </authorList>
    </citation>
    <scope>NUCLEOTIDE SEQUENCE</scope>
    <source>
        <strain evidence="2">DSM 19486</strain>
    </source>
</reference>
<dbReference type="SUPFAM" id="SSF53756">
    <property type="entry name" value="UDP-Glycosyltransferase/glycogen phosphorylase"/>
    <property type="match status" value="1"/>
</dbReference>
<evidence type="ECO:0000259" key="1">
    <source>
        <dbReference type="Pfam" id="PF13439"/>
    </source>
</evidence>
<dbReference type="GO" id="GO:0016757">
    <property type="term" value="F:glycosyltransferase activity"/>
    <property type="evidence" value="ECO:0007669"/>
    <property type="project" value="UniProtKB-KW"/>
</dbReference>
<gene>
    <name evidence="2" type="ORF">OQZ29_04810</name>
</gene>
<dbReference type="RefSeq" id="WP_010600639.1">
    <property type="nucleotide sequence ID" value="NZ_JAPJUH010000002.1"/>
</dbReference>
<name>A0A9X3DB55_9SPHI</name>
<dbReference type="InterPro" id="IPR028098">
    <property type="entry name" value="Glyco_trans_4-like_N"/>
</dbReference>
<dbReference type="AlphaFoldDB" id="A0A9X3DB55"/>
<keyword evidence="3" id="KW-1185">Reference proteome</keyword>
<keyword evidence="2" id="KW-0328">Glycosyltransferase</keyword>
<keyword evidence="2" id="KW-0808">Transferase</keyword>
<evidence type="ECO:0000313" key="3">
    <source>
        <dbReference type="Proteomes" id="UP001142592"/>
    </source>
</evidence>
<feature type="domain" description="Glycosyltransferase subfamily 4-like N-terminal" evidence="1">
    <location>
        <begin position="17"/>
        <end position="173"/>
    </location>
</feature>